<dbReference type="Proteomes" id="UP000271889">
    <property type="component" value="Unassembled WGS sequence"/>
</dbReference>
<dbReference type="EMBL" id="UYRV01009310">
    <property type="protein sequence ID" value="VDK56398.1"/>
    <property type="molecule type" value="Genomic_DNA"/>
</dbReference>
<keyword evidence="2" id="KW-1185">Reference proteome</keyword>
<proteinExistence type="predicted"/>
<reference evidence="1 2" key="1">
    <citation type="submission" date="2018-11" db="EMBL/GenBank/DDBJ databases">
        <authorList>
            <consortium name="Pathogen Informatics"/>
        </authorList>
    </citation>
    <scope>NUCLEOTIDE SEQUENCE [LARGE SCALE GENOMIC DNA]</scope>
</reference>
<evidence type="ECO:0000313" key="1">
    <source>
        <dbReference type="EMBL" id="VDK56398.1"/>
    </source>
</evidence>
<organism evidence="1 2">
    <name type="scientific">Cylicostephanus goldi</name>
    <name type="common">Nematode worm</name>
    <dbReference type="NCBI Taxonomy" id="71465"/>
    <lineage>
        <taxon>Eukaryota</taxon>
        <taxon>Metazoa</taxon>
        <taxon>Ecdysozoa</taxon>
        <taxon>Nematoda</taxon>
        <taxon>Chromadorea</taxon>
        <taxon>Rhabditida</taxon>
        <taxon>Rhabditina</taxon>
        <taxon>Rhabditomorpha</taxon>
        <taxon>Strongyloidea</taxon>
        <taxon>Strongylidae</taxon>
        <taxon>Cylicostephanus</taxon>
    </lineage>
</organism>
<name>A0A3P6SRY0_CYLGO</name>
<sequence length="100" mass="10884">MSSKPRPHEGCYVSISPQHFIVGHLLSNEMKSQDVTSMNLLPSALSIDSYTDTCAPMASYPTLPLQQLLPFNFLLNPSMLSSFLPPLPSQLTSASQSPFG</sequence>
<dbReference type="AlphaFoldDB" id="A0A3P6SRY0"/>
<dbReference type="OrthoDB" id="5867280at2759"/>
<gene>
    <name evidence="1" type="ORF">CGOC_LOCUS3640</name>
</gene>
<protein>
    <submittedName>
        <fullName evidence="1">Uncharacterized protein</fullName>
    </submittedName>
</protein>
<accession>A0A3P6SRY0</accession>
<evidence type="ECO:0000313" key="2">
    <source>
        <dbReference type="Proteomes" id="UP000271889"/>
    </source>
</evidence>